<accession>A0A1U7PHX1</accession>
<organism evidence="1 2">
    <name type="scientific">Edaphobacillus lindanitolerans</name>
    <dbReference type="NCBI Taxonomy" id="550447"/>
    <lineage>
        <taxon>Bacteria</taxon>
        <taxon>Bacillati</taxon>
        <taxon>Bacillota</taxon>
        <taxon>Bacilli</taxon>
        <taxon>Bacillales</taxon>
        <taxon>Bacillaceae</taxon>
        <taxon>Edaphobacillus</taxon>
    </lineage>
</organism>
<sequence length="92" mass="10193">MKKAPGEGAFFIGRNEFDLNGRSAIRCAKSLDFKKMLSHTVAMSCQIRMLTVKNPGIPGFFMMPAKAFSDSYTFVMYLKENPMECKAAGVGQ</sequence>
<evidence type="ECO:0000313" key="2">
    <source>
        <dbReference type="Proteomes" id="UP000187550"/>
    </source>
</evidence>
<dbReference type="STRING" id="550447.SAMN05428946_0588"/>
<name>A0A1U7PHX1_9BACI</name>
<dbReference type="RefSeq" id="WP_076756854.1">
    <property type="nucleotide sequence ID" value="NZ_FTPL01000001.1"/>
</dbReference>
<evidence type="ECO:0000313" key="1">
    <source>
        <dbReference type="EMBL" id="SIT70269.1"/>
    </source>
</evidence>
<proteinExistence type="predicted"/>
<dbReference type="EMBL" id="FTPL01000001">
    <property type="protein sequence ID" value="SIT70269.1"/>
    <property type="molecule type" value="Genomic_DNA"/>
</dbReference>
<protein>
    <submittedName>
        <fullName evidence="1">Uncharacterized protein</fullName>
    </submittedName>
</protein>
<keyword evidence="2" id="KW-1185">Reference proteome</keyword>
<dbReference type="AlphaFoldDB" id="A0A1U7PHX1"/>
<dbReference type="Proteomes" id="UP000187550">
    <property type="component" value="Unassembled WGS sequence"/>
</dbReference>
<gene>
    <name evidence="1" type="ORF">SAMN05428946_0588</name>
</gene>
<reference evidence="2" key="1">
    <citation type="submission" date="2017-01" db="EMBL/GenBank/DDBJ databases">
        <authorList>
            <person name="Varghese N."/>
            <person name="Submissions S."/>
        </authorList>
    </citation>
    <scope>NUCLEOTIDE SEQUENCE [LARGE SCALE GENOMIC DNA]</scope>
    <source>
        <strain evidence="2">MNA4</strain>
    </source>
</reference>